<proteinExistence type="predicted"/>
<feature type="compositionally biased region" description="Low complexity" evidence="1">
    <location>
        <begin position="304"/>
        <end position="323"/>
    </location>
</feature>
<sequence>MATVDMSGPGSMASCAGDGDRRSGGGLDKRKPFARLGCHVEKKNSSTSITLEDIQFMLQGLVTAAEEGESIPAGVYTELAAWGHEHRTELRLIHQPNFREGKGRLSTSHYQSYLPSMVLHVAAGRTVNNNNACDRCRNDLGHYRDCVLFTMDSRALMDGACTNCFLDGSAARCNLSTATVTPRTRRTAAPQKEESSSSARASRAPVYVPSPAPTRADQVALGSQIASVSRNALGAVNIRDDQVTIDGATLLAILAGPPNTQHFRFDFATGRWESTQYDPGLPARRAPRNLSGVLIGSSGGGHSRGPSVGSSRSSGQPEGQQESPRGESRRSSRGSSQEVSEEL</sequence>
<feature type="region of interest" description="Disordered" evidence="1">
    <location>
        <begin position="1"/>
        <end position="28"/>
    </location>
</feature>
<feature type="compositionally biased region" description="Low complexity" evidence="1">
    <location>
        <begin position="333"/>
        <end position="343"/>
    </location>
</feature>
<feature type="compositionally biased region" description="Basic and acidic residues" evidence="1">
    <location>
        <begin position="18"/>
        <end position="28"/>
    </location>
</feature>
<dbReference type="Proteomes" id="UP000800092">
    <property type="component" value="Unassembled WGS sequence"/>
</dbReference>
<evidence type="ECO:0000313" key="2">
    <source>
        <dbReference type="EMBL" id="KAF2228546.1"/>
    </source>
</evidence>
<feature type="region of interest" description="Disordered" evidence="1">
    <location>
        <begin position="278"/>
        <end position="343"/>
    </location>
</feature>
<gene>
    <name evidence="2" type="ORF">EV356DRAFT_512922</name>
</gene>
<feature type="compositionally biased region" description="Low complexity" evidence="1">
    <location>
        <begin position="182"/>
        <end position="204"/>
    </location>
</feature>
<protein>
    <submittedName>
        <fullName evidence="2">Uncharacterized protein</fullName>
    </submittedName>
</protein>
<dbReference type="InterPro" id="IPR022190">
    <property type="entry name" value="DUF3716"/>
</dbReference>
<feature type="region of interest" description="Disordered" evidence="1">
    <location>
        <begin position="182"/>
        <end position="212"/>
    </location>
</feature>
<organism evidence="2 3">
    <name type="scientific">Viridothelium virens</name>
    <name type="common">Speckled blister lichen</name>
    <name type="synonym">Trypethelium virens</name>
    <dbReference type="NCBI Taxonomy" id="1048519"/>
    <lineage>
        <taxon>Eukaryota</taxon>
        <taxon>Fungi</taxon>
        <taxon>Dikarya</taxon>
        <taxon>Ascomycota</taxon>
        <taxon>Pezizomycotina</taxon>
        <taxon>Dothideomycetes</taxon>
        <taxon>Dothideomycetes incertae sedis</taxon>
        <taxon>Trypetheliales</taxon>
        <taxon>Trypetheliaceae</taxon>
        <taxon>Viridothelium</taxon>
    </lineage>
</organism>
<dbReference type="EMBL" id="ML991913">
    <property type="protein sequence ID" value="KAF2228546.1"/>
    <property type="molecule type" value="Genomic_DNA"/>
</dbReference>
<dbReference type="AlphaFoldDB" id="A0A6A6GRZ6"/>
<dbReference type="Pfam" id="PF12511">
    <property type="entry name" value="DUF3716"/>
    <property type="match status" value="1"/>
</dbReference>
<evidence type="ECO:0000313" key="3">
    <source>
        <dbReference type="Proteomes" id="UP000800092"/>
    </source>
</evidence>
<name>A0A6A6GRZ6_VIRVR</name>
<evidence type="ECO:0000256" key="1">
    <source>
        <dbReference type="SAM" id="MobiDB-lite"/>
    </source>
</evidence>
<keyword evidence="3" id="KW-1185">Reference proteome</keyword>
<accession>A0A6A6GRZ6</accession>
<reference evidence="2" key="1">
    <citation type="journal article" date="2020" name="Stud. Mycol.">
        <title>101 Dothideomycetes genomes: a test case for predicting lifestyles and emergence of pathogens.</title>
        <authorList>
            <person name="Haridas S."/>
            <person name="Albert R."/>
            <person name="Binder M."/>
            <person name="Bloem J."/>
            <person name="Labutti K."/>
            <person name="Salamov A."/>
            <person name="Andreopoulos B."/>
            <person name="Baker S."/>
            <person name="Barry K."/>
            <person name="Bills G."/>
            <person name="Bluhm B."/>
            <person name="Cannon C."/>
            <person name="Castanera R."/>
            <person name="Culley D."/>
            <person name="Daum C."/>
            <person name="Ezra D."/>
            <person name="Gonzalez J."/>
            <person name="Henrissat B."/>
            <person name="Kuo A."/>
            <person name="Liang C."/>
            <person name="Lipzen A."/>
            <person name="Lutzoni F."/>
            <person name="Magnuson J."/>
            <person name="Mondo S."/>
            <person name="Nolan M."/>
            <person name="Ohm R."/>
            <person name="Pangilinan J."/>
            <person name="Park H.-J."/>
            <person name="Ramirez L."/>
            <person name="Alfaro M."/>
            <person name="Sun H."/>
            <person name="Tritt A."/>
            <person name="Yoshinaga Y."/>
            <person name="Zwiers L.-H."/>
            <person name="Turgeon B."/>
            <person name="Goodwin S."/>
            <person name="Spatafora J."/>
            <person name="Crous P."/>
            <person name="Grigoriev I."/>
        </authorList>
    </citation>
    <scope>NUCLEOTIDE SEQUENCE</scope>
    <source>
        <strain evidence="2">Tuck. ex Michener</strain>
    </source>
</reference>